<reference evidence="5 6" key="1">
    <citation type="submission" date="2016-10" db="EMBL/GenBank/DDBJ databases">
        <authorList>
            <person name="de Groot N.N."/>
        </authorList>
    </citation>
    <scope>NUCLEOTIDE SEQUENCE [LARGE SCALE GENOMIC DNA]</scope>
    <source>
        <strain evidence="5 6">DSM 20117</strain>
    </source>
</reference>
<dbReference type="Pfam" id="PF09084">
    <property type="entry name" value="NMT1"/>
    <property type="match status" value="1"/>
</dbReference>
<sequence length="335" mass="35165">MSTTIGRPLGRRGFLKLSAAAGGVVWLGSSLTACGQSEAGGTGGYSGDAAITGLASLIHSAPFFIAQAEGYYEEEGLALEHIQFPGGLDTVRGIESGIGLGTSSTIPVFIAAEKGMDVRIFGNVYTAASVDFIALPDSEVNSIEDVRGKKIAVSTPGSNSSYFAERTLREAGLEPGKDVELVSVGSASDSWTVVSQGVVDVAWTASPLSEKIADENGGKVIWRSRDYVSDWSDTCLVATGAFTDENTEALVGWGRSLKKAMDLIANDLDKAAEVYAKAIGYKPEVGLAALKNSQNYFSLELTDAQLAAVVDAGKEQGQITKEPDMDAIVMREFLA</sequence>
<dbReference type="InterPro" id="IPR015168">
    <property type="entry name" value="SsuA/THI5"/>
</dbReference>
<dbReference type="InterPro" id="IPR019546">
    <property type="entry name" value="TAT_signal_bac_arc"/>
</dbReference>
<proteinExistence type="inferred from homology"/>
<name>A0A1H1HVH1_9MICC</name>
<evidence type="ECO:0000256" key="1">
    <source>
        <dbReference type="ARBA" id="ARBA00004418"/>
    </source>
</evidence>
<dbReference type="PANTHER" id="PTHR30024">
    <property type="entry name" value="ALIPHATIC SULFONATES-BINDING PROTEIN-RELATED"/>
    <property type="match status" value="1"/>
</dbReference>
<dbReference type="PROSITE" id="PS51257">
    <property type="entry name" value="PROKAR_LIPOPROTEIN"/>
    <property type="match status" value="1"/>
</dbReference>
<protein>
    <submittedName>
        <fullName evidence="5">NitT/TauT family transport system substrate-binding protein</fullName>
    </submittedName>
</protein>
<dbReference type="STRING" id="37928.SAMN04489742_4673"/>
<evidence type="ECO:0000313" key="6">
    <source>
        <dbReference type="Proteomes" id="UP000181917"/>
    </source>
</evidence>
<dbReference type="GO" id="GO:0042597">
    <property type="term" value="C:periplasmic space"/>
    <property type="evidence" value="ECO:0007669"/>
    <property type="project" value="UniProtKB-SubCell"/>
</dbReference>
<organism evidence="5 6">
    <name type="scientific">Crystallibacter crystallopoietes</name>
    <dbReference type="NCBI Taxonomy" id="37928"/>
    <lineage>
        <taxon>Bacteria</taxon>
        <taxon>Bacillati</taxon>
        <taxon>Actinomycetota</taxon>
        <taxon>Actinomycetes</taxon>
        <taxon>Micrococcales</taxon>
        <taxon>Micrococcaceae</taxon>
        <taxon>Crystallibacter</taxon>
    </lineage>
</organism>
<keyword evidence="3" id="KW-0732">Signal</keyword>
<dbReference type="Gene3D" id="3.40.190.10">
    <property type="entry name" value="Periplasmic binding protein-like II"/>
    <property type="match status" value="2"/>
</dbReference>
<evidence type="ECO:0000259" key="4">
    <source>
        <dbReference type="Pfam" id="PF09084"/>
    </source>
</evidence>
<comment type="similarity">
    <text evidence="2">Belongs to the bacterial solute-binding protein SsuA/TauA family.</text>
</comment>
<dbReference type="SUPFAM" id="SSF53850">
    <property type="entry name" value="Periplasmic binding protein-like II"/>
    <property type="match status" value="1"/>
</dbReference>
<evidence type="ECO:0000313" key="5">
    <source>
        <dbReference type="EMBL" id="SDR29138.1"/>
    </source>
</evidence>
<dbReference type="PANTHER" id="PTHR30024:SF47">
    <property type="entry name" value="TAURINE-BINDING PERIPLASMIC PROTEIN"/>
    <property type="match status" value="1"/>
</dbReference>
<dbReference type="NCBIfam" id="TIGR01409">
    <property type="entry name" value="TAT_signal_seq"/>
    <property type="match status" value="1"/>
</dbReference>
<feature type="domain" description="SsuA/THI5-like" evidence="4">
    <location>
        <begin position="60"/>
        <end position="267"/>
    </location>
</feature>
<dbReference type="InterPro" id="IPR006311">
    <property type="entry name" value="TAT_signal"/>
</dbReference>
<dbReference type="RefSeq" id="WP_139186844.1">
    <property type="nucleotide sequence ID" value="NZ_CP018865.1"/>
</dbReference>
<gene>
    <name evidence="5" type="ORF">SAMN04489742_4673</name>
</gene>
<dbReference type="PROSITE" id="PS51318">
    <property type="entry name" value="TAT"/>
    <property type="match status" value="1"/>
</dbReference>
<accession>A0A1H1HVH1</accession>
<dbReference type="EMBL" id="FNKH01000003">
    <property type="protein sequence ID" value="SDR29138.1"/>
    <property type="molecule type" value="Genomic_DNA"/>
</dbReference>
<keyword evidence="6" id="KW-1185">Reference proteome</keyword>
<dbReference type="OrthoDB" id="7374754at2"/>
<evidence type="ECO:0000256" key="2">
    <source>
        <dbReference type="ARBA" id="ARBA00010742"/>
    </source>
</evidence>
<dbReference type="AlphaFoldDB" id="A0A1H1HVH1"/>
<evidence type="ECO:0000256" key="3">
    <source>
        <dbReference type="ARBA" id="ARBA00022729"/>
    </source>
</evidence>
<comment type="subcellular location">
    <subcellularLocation>
        <location evidence="1">Periplasm</location>
    </subcellularLocation>
</comment>
<dbReference type="Proteomes" id="UP000181917">
    <property type="component" value="Unassembled WGS sequence"/>
</dbReference>